<dbReference type="Proteomes" id="UP001328107">
    <property type="component" value="Unassembled WGS sequence"/>
</dbReference>
<keyword evidence="3" id="KW-1185">Reference proteome</keyword>
<sequence>RAANSFLAATAAASARAAAAPTARAAVAAAGSPRGGPVAVAPAAAVGHRPGSAARKPTSASISRLSAPRVRQTSGVVRTSAPATPKRPFSSGLRAYPRDNRPAGICTIPDTPHFRVDRRASSQNRAVAAAPASDAPAGPASAPRPHVDVARLVSRLSQPRPQHAAAAADAASMLPPRSSRRLPSVPLGRTHGLPVVRRTTTNTTAAAAPGSATRSRSNSAVRAAAAAGGLVQGAAALRADAATEEQQHQE</sequence>
<feature type="region of interest" description="Disordered" evidence="1">
    <location>
        <begin position="201"/>
        <end position="220"/>
    </location>
</feature>
<feature type="region of interest" description="Disordered" evidence="1">
    <location>
        <begin position="69"/>
        <end position="144"/>
    </location>
</feature>
<evidence type="ECO:0000313" key="3">
    <source>
        <dbReference type="Proteomes" id="UP001328107"/>
    </source>
</evidence>
<name>A0AAN5C575_9BILA</name>
<feature type="compositionally biased region" description="Low complexity" evidence="1">
    <location>
        <begin position="167"/>
        <end position="187"/>
    </location>
</feature>
<feature type="region of interest" description="Disordered" evidence="1">
    <location>
        <begin position="167"/>
        <end position="195"/>
    </location>
</feature>
<organism evidence="2 3">
    <name type="scientific">Pristionchus mayeri</name>
    <dbReference type="NCBI Taxonomy" id="1317129"/>
    <lineage>
        <taxon>Eukaryota</taxon>
        <taxon>Metazoa</taxon>
        <taxon>Ecdysozoa</taxon>
        <taxon>Nematoda</taxon>
        <taxon>Chromadorea</taxon>
        <taxon>Rhabditida</taxon>
        <taxon>Rhabditina</taxon>
        <taxon>Diplogasteromorpha</taxon>
        <taxon>Diplogasteroidea</taxon>
        <taxon>Neodiplogasteridae</taxon>
        <taxon>Pristionchus</taxon>
    </lineage>
</organism>
<accession>A0AAN5C575</accession>
<dbReference type="EMBL" id="BTRK01000001">
    <property type="protein sequence ID" value="GMR30467.1"/>
    <property type="molecule type" value="Genomic_DNA"/>
</dbReference>
<comment type="caution">
    <text evidence="2">The sequence shown here is derived from an EMBL/GenBank/DDBJ whole genome shotgun (WGS) entry which is preliminary data.</text>
</comment>
<evidence type="ECO:0000256" key="1">
    <source>
        <dbReference type="SAM" id="MobiDB-lite"/>
    </source>
</evidence>
<dbReference type="AlphaFoldDB" id="A0AAN5C575"/>
<feature type="compositionally biased region" description="Low complexity" evidence="1">
    <location>
        <begin position="126"/>
        <end position="144"/>
    </location>
</feature>
<feature type="non-terminal residue" evidence="2">
    <location>
        <position position="1"/>
    </location>
</feature>
<reference evidence="3" key="1">
    <citation type="submission" date="2022-10" db="EMBL/GenBank/DDBJ databases">
        <title>Genome assembly of Pristionchus species.</title>
        <authorList>
            <person name="Yoshida K."/>
            <person name="Sommer R.J."/>
        </authorList>
    </citation>
    <scope>NUCLEOTIDE SEQUENCE [LARGE SCALE GENOMIC DNA]</scope>
    <source>
        <strain evidence="3">RS5460</strain>
    </source>
</reference>
<evidence type="ECO:0000313" key="2">
    <source>
        <dbReference type="EMBL" id="GMR30467.1"/>
    </source>
</evidence>
<proteinExistence type="predicted"/>
<protein>
    <submittedName>
        <fullName evidence="2">Uncharacterized protein</fullName>
    </submittedName>
</protein>
<gene>
    <name evidence="2" type="ORF">PMAYCL1PPCAC_00662</name>
</gene>